<proteinExistence type="predicted"/>
<dbReference type="EMBL" id="MN739535">
    <property type="protein sequence ID" value="QHT11500.1"/>
    <property type="molecule type" value="Genomic_DNA"/>
</dbReference>
<accession>A0A6C0D5E1</accession>
<name>A0A6C0D5E1_9ZZZZ</name>
<reference evidence="1" key="1">
    <citation type="journal article" date="2020" name="Nature">
        <title>Giant virus diversity and host interactions through global metagenomics.</title>
        <authorList>
            <person name="Schulz F."/>
            <person name="Roux S."/>
            <person name="Paez-Espino D."/>
            <person name="Jungbluth S."/>
            <person name="Walsh D.A."/>
            <person name="Denef V.J."/>
            <person name="McMahon K.D."/>
            <person name="Konstantinidis K.T."/>
            <person name="Eloe-Fadrosh E.A."/>
            <person name="Kyrpides N.C."/>
            <person name="Woyke T."/>
        </authorList>
    </citation>
    <scope>NUCLEOTIDE SEQUENCE</scope>
    <source>
        <strain evidence="1">GVMAG-M-3300023174-116</strain>
    </source>
</reference>
<sequence>MKLYFTQLQPNISWKASSNNNVTIIPKNVKNEIPDNTNIIAPWNEECPVKKYKFNANPIRHYRKQYVNNSSKENTFSNLSFIGSMDKPGNNIVTQNLKANETNSGVLTYIQNDVDCATLSSDKFYDPSLNKVVCTSLHASALVIKSATTNLSNDYSSSHKQLLYKHNKTFTQNLPLNTLANGGLAMNCYNASACAITFNPSNTKYQTQGPITSSARIASLKYNCGDCVATKSNINNCPPTMPLDECNELTKILKSPQCYGCIDDKSTIRRKRINILK</sequence>
<protein>
    <submittedName>
        <fullName evidence="1">Uncharacterized protein</fullName>
    </submittedName>
</protein>
<dbReference type="AlphaFoldDB" id="A0A6C0D5E1"/>
<organism evidence="1">
    <name type="scientific">viral metagenome</name>
    <dbReference type="NCBI Taxonomy" id="1070528"/>
    <lineage>
        <taxon>unclassified sequences</taxon>
        <taxon>metagenomes</taxon>
        <taxon>organismal metagenomes</taxon>
    </lineage>
</organism>
<evidence type="ECO:0000313" key="1">
    <source>
        <dbReference type="EMBL" id="QHT11500.1"/>
    </source>
</evidence>